<accession>A0A975YFC7</accession>
<dbReference type="EMBL" id="CP078073">
    <property type="protein sequence ID" value="QXL87248.1"/>
    <property type="molecule type" value="Genomic_DNA"/>
</dbReference>
<organism evidence="2">
    <name type="scientific">Gymnodinialimonas phycosphaerae</name>
    <dbReference type="NCBI Taxonomy" id="2841589"/>
    <lineage>
        <taxon>Bacteria</taxon>
        <taxon>Pseudomonadati</taxon>
        <taxon>Pseudomonadota</taxon>
        <taxon>Alphaproteobacteria</taxon>
        <taxon>Rhodobacterales</taxon>
        <taxon>Paracoccaceae</taxon>
        <taxon>Gymnodinialimonas</taxon>
    </lineage>
</organism>
<proteinExistence type="predicted"/>
<dbReference type="Proteomes" id="UP000693972">
    <property type="component" value="Unassembled WGS sequence"/>
</dbReference>
<sequence>MKRIALTLAACTAFAAPAQAFITAPCGPEFTPLTITEPWEENTRTFANGAIRIFEIFIDPNVASGAALGILHPAGSGEEYRTCTAIYQSAEFRFFAQAFVAEATAFYDPAVGLIITVPIADAGHDGPVMVRFAVNQTTGVVSLL</sequence>
<protein>
    <submittedName>
        <fullName evidence="2">Uncharacterized protein</fullName>
    </submittedName>
</protein>
<reference evidence="2 3" key="1">
    <citation type="submission" date="2021-07" db="EMBL/GenBank/DDBJ databases">
        <title>Karlodiniumbacter phycospheric gen. nov., sp. nov., a phycosphere bacterium isolated from karlodinium veneficum.</title>
        <authorList>
            <person name="Peng Y."/>
            <person name="Jiang L."/>
            <person name="Lee J."/>
        </authorList>
    </citation>
    <scope>NUCLEOTIDE SEQUENCE</scope>
    <source>
        <strain evidence="2 3">N5</strain>
    </source>
</reference>
<dbReference type="RefSeq" id="WP_257894151.1">
    <property type="nucleotide sequence ID" value="NZ_JAIMBW010000001.1"/>
</dbReference>
<dbReference type="AlphaFoldDB" id="A0A975YFC7"/>
<name>A0A975YFC7_9RHOB</name>
<feature type="signal peptide" evidence="1">
    <location>
        <begin position="1"/>
        <end position="20"/>
    </location>
</feature>
<evidence type="ECO:0000313" key="3">
    <source>
        <dbReference type="Proteomes" id="UP000693972"/>
    </source>
</evidence>
<evidence type="ECO:0000313" key="2">
    <source>
        <dbReference type="EMBL" id="QXL87248.1"/>
    </source>
</evidence>
<evidence type="ECO:0000256" key="1">
    <source>
        <dbReference type="SAM" id="SignalP"/>
    </source>
</evidence>
<gene>
    <name evidence="2" type="ORF">KUL25_17730</name>
</gene>
<feature type="chain" id="PRO_5037823341" evidence="1">
    <location>
        <begin position="21"/>
        <end position="144"/>
    </location>
</feature>
<keyword evidence="3" id="KW-1185">Reference proteome</keyword>
<dbReference type="EMBL" id="JAIMBW010000001">
    <property type="protein sequence ID" value="MBY4894603.1"/>
    <property type="molecule type" value="Genomic_DNA"/>
</dbReference>
<keyword evidence="1" id="KW-0732">Signal</keyword>